<proteinExistence type="predicted"/>
<reference evidence="1" key="1">
    <citation type="submission" date="2022-10" db="EMBL/GenBank/DDBJ databases">
        <authorList>
            <person name="Chen Y."/>
            <person name="Dougan E. K."/>
            <person name="Chan C."/>
            <person name="Rhodes N."/>
            <person name="Thang M."/>
        </authorList>
    </citation>
    <scope>NUCLEOTIDE SEQUENCE</scope>
</reference>
<accession>A0A9P1G2G7</accession>
<dbReference type="Proteomes" id="UP001152797">
    <property type="component" value="Unassembled WGS sequence"/>
</dbReference>
<dbReference type="EMBL" id="CAMXCT020002286">
    <property type="protein sequence ID" value="CAL1150446.1"/>
    <property type="molecule type" value="Genomic_DNA"/>
</dbReference>
<comment type="caution">
    <text evidence="1">The sequence shown here is derived from an EMBL/GenBank/DDBJ whole genome shotgun (WGS) entry which is preliminary data.</text>
</comment>
<dbReference type="EMBL" id="CAMXCT030002286">
    <property type="protein sequence ID" value="CAL4784383.1"/>
    <property type="molecule type" value="Genomic_DNA"/>
</dbReference>
<evidence type="ECO:0000313" key="1">
    <source>
        <dbReference type="EMBL" id="CAI3997071.1"/>
    </source>
</evidence>
<evidence type="ECO:0000313" key="3">
    <source>
        <dbReference type="Proteomes" id="UP001152797"/>
    </source>
</evidence>
<dbReference type="AlphaFoldDB" id="A0A9P1G2G7"/>
<reference evidence="2 3" key="2">
    <citation type="submission" date="2024-05" db="EMBL/GenBank/DDBJ databases">
        <authorList>
            <person name="Chen Y."/>
            <person name="Shah S."/>
            <person name="Dougan E. K."/>
            <person name="Thang M."/>
            <person name="Chan C."/>
        </authorList>
    </citation>
    <scope>NUCLEOTIDE SEQUENCE [LARGE SCALE GENOMIC DNA]</scope>
</reference>
<sequence>MLEGCTVTDCCDVEELAEWAKREKLGARFQSGLEEVVKQGGLHTVTDTFLSGLGIMLPGMRKKILDSIKRKLVGNKKVRFGEIMKYDPILNKKPSTKCPWVEIDEIEVRHDKETWQAAIRTWRFCTTGLDGLEEISLLRKAFDTWRPKPKGFLRMLQEMLEGIGAFFTSMPCCCREKALE</sequence>
<gene>
    <name evidence="1" type="ORF">C1SCF055_LOCUS23490</name>
</gene>
<evidence type="ECO:0000313" key="2">
    <source>
        <dbReference type="EMBL" id="CAL4784383.1"/>
    </source>
</evidence>
<protein>
    <submittedName>
        <fullName evidence="1">Uncharacterized protein</fullName>
    </submittedName>
</protein>
<organism evidence="1">
    <name type="scientific">Cladocopium goreaui</name>
    <dbReference type="NCBI Taxonomy" id="2562237"/>
    <lineage>
        <taxon>Eukaryota</taxon>
        <taxon>Sar</taxon>
        <taxon>Alveolata</taxon>
        <taxon>Dinophyceae</taxon>
        <taxon>Suessiales</taxon>
        <taxon>Symbiodiniaceae</taxon>
        <taxon>Cladocopium</taxon>
    </lineage>
</organism>
<name>A0A9P1G2G7_9DINO</name>
<dbReference type="EMBL" id="CAMXCT010002286">
    <property type="protein sequence ID" value="CAI3997071.1"/>
    <property type="molecule type" value="Genomic_DNA"/>
</dbReference>
<keyword evidence="3" id="KW-1185">Reference proteome</keyword>